<reference evidence="3" key="1">
    <citation type="journal article" date="2019" name="Int. J. Syst. Evol. Microbiol.">
        <title>The Global Catalogue of Microorganisms (GCM) 10K type strain sequencing project: providing services to taxonomists for standard genome sequencing and annotation.</title>
        <authorList>
            <consortium name="The Broad Institute Genomics Platform"/>
            <consortium name="The Broad Institute Genome Sequencing Center for Infectious Disease"/>
            <person name="Wu L."/>
            <person name="Ma J."/>
        </authorList>
    </citation>
    <scope>NUCLEOTIDE SEQUENCE [LARGE SCALE GENOMIC DNA]</scope>
    <source>
        <strain evidence="3">CCM 7941</strain>
    </source>
</reference>
<feature type="compositionally biased region" description="Basic residues" evidence="1">
    <location>
        <begin position="312"/>
        <end position="325"/>
    </location>
</feature>
<comment type="caution">
    <text evidence="2">The sequence shown here is derived from an EMBL/GenBank/DDBJ whole genome shotgun (WGS) entry which is preliminary data.</text>
</comment>
<keyword evidence="3" id="KW-1185">Reference proteome</keyword>
<gene>
    <name evidence="2" type="ORF">ACFOEX_12700</name>
</gene>
<evidence type="ECO:0000256" key="1">
    <source>
        <dbReference type="SAM" id="MobiDB-lite"/>
    </source>
</evidence>
<evidence type="ECO:0008006" key="4">
    <source>
        <dbReference type="Google" id="ProtNLM"/>
    </source>
</evidence>
<dbReference type="SUPFAM" id="SSF51126">
    <property type="entry name" value="Pectin lyase-like"/>
    <property type="match status" value="1"/>
</dbReference>
<feature type="region of interest" description="Disordered" evidence="1">
    <location>
        <begin position="304"/>
        <end position="342"/>
    </location>
</feature>
<dbReference type="EMBL" id="JBHRUV010000094">
    <property type="protein sequence ID" value="MFC3267200.1"/>
    <property type="molecule type" value="Genomic_DNA"/>
</dbReference>
<protein>
    <recommendedName>
        <fullName evidence="4">Autotransporter-associated beta strand protein</fullName>
    </recommendedName>
</protein>
<organism evidence="2 3">
    <name type="scientific">Camelimonas abortus</name>
    <dbReference type="NCBI Taxonomy" id="1017184"/>
    <lineage>
        <taxon>Bacteria</taxon>
        <taxon>Pseudomonadati</taxon>
        <taxon>Pseudomonadota</taxon>
        <taxon>Alphaproteobacteria</taxon>
        <taxon>Hyphomicrobiales</taxon>
        <taxon>Chelatococcaceae</taxon>
        <taxon>Camelimonas</taxon>
    </lineage>
</organism>
<sequence length="342" mass="34809">MRRGYIIGPSGVEVGLTSSNTAGFAFQNLAPAPPGSYAGVTGGAGNWLSATMSVTASAGGASGSAPGDFLPDTGLNNGYLYMPGVTLPHSKDEAGHTVYASGVTVTLRLLGGAPDTYYTFTIGGDSPYAPTSLGVGLPPKGRTDRAFLNSGLHFYGAFSYLYDAEGGFVGYSPGPLFDSRYAGFAQVLAASGELALDAPLTVFAPTFLIDQATIRTSSTAVFDGGLTGPGGLTVAGGGAVTLNGVSTHAGGVNVASGLLVLNGALPGAVNVARGAAFVNNGAYVTHGAAFTNAGTFVNAGTVTGDLTNAGQRRQHGRRRHRRLRAQQRQPEEQRNHHRPGDQ</sequence>
<evidence type="ECO:0000313" key="3">
    <source>
        <dbReference type="Proteomes" id="UP001595536"/>
    </source>
</evidence>
<dbReference type="InterPro" id="IPR011050">
    <property type="entry name" value="Pectin_lyase_fold/virulence"/>
</dbReference>
<proteinExistence type="predicted"/>
<name>A0ABV7LHQ9_9HYPH</name>
<dbReference type="Proteomes" id="UP001595536">
    <property type="component" value="Unassembled WGS sequence"/>
</dbReference>
<evidence type="ECO:0000313" key="2">
    <source>
        <dbReference type="EMBL" id="MFC3267200.1"/>
    </source>
</evidence>
<feature type="compositionally biased region" description="Basic and acidic residues" evidence="1">
    <location>
        <begin position="329"/>
        <end position="342"/>
    </location>
</feature>
<accession>A0ABV7LHQ9</accession>